<dbReference type="InterPro" id="IPR036514">
    <property type="entry name" value="SGNH_hydro_sf"/>
</dbReference>
<dbReference type="EMBL" id="FUZZ01000001">
    <property type="protein sequence ID" value="SKC95096.1"/>
    <property type="molecule type" value="Genomic_DNA"/>
</dbReference>
<dbReference type="PANTHER" id="PTHR43037:SF5">
    <property type="entry name" value="FERULOYL ESTERASE"/>
    <property type="match status" value="1"/>
</dbReference>
<evidence type="ECO:0000256" key="3">
    <source>
        <dbReference type="SAM" id="SignalP"/>
    </source>
</evidence>
<proteinExistence type="predicted"/>
<evidence type="ECO:0008006" key="6">
    <source>
        <dbReference type="Google" id="ProtNLM"/>
    </source>
</evidence>
<dbReference type="Gene3D" id="3.40.50.1820">
    <property type="entry name" value="alpha/beta hydrolase"/>
    <property type="match status" value="1"/>
</dbReference>
<gene>
    <name evidence="4" type="ORF">SAMN05660461_0227</name>
</gene>
<dbReference type="InterPro" id="IPR029058">
    <property type="entry name" value="AB_hydrolase_fold"/>
</dbReference>
<dbReference type="SUPFAM" id="SSF52266">
    <property type="entry name" value="SGNH hydrolase"/>
    <property type="match status" value="1"/>
</dbReference>
<sequence length="1185" mass="129130">MKKQFFKKLRVLLTLALLTITHLALGQSAFRVKQDTVMVVGAELQVKNASKNVQGFLYNQGDGNTVFKKLSLENIGDSAIAIAGQDTIPVRFSGGGGVGVPPVSLAAMSIDANSMQLKWWQSDRELYQSPKIALIGDSQGAGSYASTPANSIAGKLQAYIYAVSSNARLTNYCKDGYNSRNLAPTGSNSFVDSTMNVTKAIADGNNIIILINTGNDYASQASGGEMSTEEALSNTLLIDEACKKAGVQLLVMSSIPRTAFGAPQRLKLRQTADNLRKTFGARCIYAYHLLEDPANPDVLQPSLQFGDNIHLNDQGYLVMFNAMRNALASYFTSNTDVVKYIVQRSAYINGLYNDFKTITSPSENTLAISPDSSFYRMRIYFRDGYFSSWSNVVKAVVDGNIPGGPGGNGITVNAGLDQYLNENESTTNFYGNIKINNPSLSVASYQWSVISNITGVTFSNVNGINTGVTGIPVAARSTYRLTVTDNHGSTYTDDIDVSVAKPSEMFSSGGYLDNKYDSNNPNLKTWVYLPQGYDSLKPGGYPLIIFLHGVGVNGVENNDDINQLLLEAEGLPYFLHDKLFPMQCVVVCPQLHDGLWTLATAQKALNYAVNGYAIDSNRVYVTGLSSGGAGTTNVALGNPNLLAGGIASNTTFNDVALTGNGDIVKDIPFLFVHSYNDTRVPFTSQYSTLDDVNSINAANPKGIYPPLTLIAWNSEHDKGTWNNYVYDKRIAPFDFETDFLLFHSKNLTTTCNNYVTKAEEKLKFYDWSRAKLIVDKLNNGTDKMNFTNRLNTVLDSLTTAKDHKYYMLNLGSNSTFNLYTINNVTSAANNTTVSNLKDIKNGTSTKGFTVVSNPDGITTDGLNHNYMGMSADMFKTAFKYSNVNPAQWKLTGLDVNKYYDVIIYNSNTSGALFNSNNKTGTRSELNGSIAQSRLEGFNTMFTTDHYNVKPNASGEIVMNMSALANFQFNQNISYYGQTVAILLIEKTTTANPRTNFGKFNFASTTAASHPDWATLTGDPTASIQTATDPVSGWSINTVSTDPTRWAKYGGNYGNDNEAPANIYTDIFPAVVSKSARLNYALNFNPATQNYNYEVIGVPGMGLPAGTYNVKILSSTTADFAPSKIWVKMGSSNGVCDNTIVGKDNVNNYLSYTGYLKDGETIKIGCYMPDVWGLCFINAVIVEKVD</sequence>
<dbReference type="STRING" id="393003.SAMN05660461_0227"/>
<dbReference type="GO" id="GO:0016788">
    <property type="term" value="F:hydrolase activity, acting on ester bonds"/>
    <property type="evidence" value="ECO:0007669"/>
    <property type="project" value="UniProtKB-ARBA"/>
</dbReference>
<organism evidence="4 5">
    <name type="scientific">Chitinophaga ginsengisegetis</name>
    <dbReference type="NCBI Taxonomy" id="393003"/>
    <lineage>
        <taxon>Bacteria</taxon>
        <taxon>Pseudomonadati</taxon>
        <taxon>Bacteroidota</taxon>
        <taxon>Chitinophagia</taxon>
        <taxon>Chitinophagales</taxon>
        <taxon>Chitinophagaceae</taxon>
        <taxon>Chitinophaga</taxon>
    </lineage>
</organism>
<dbReference type="SUPFAM" id="SSF53474">
    <property type="entry name" value="alpha/beta-Hydrolases"/>
    <property type="match status" value="1"/>
</dbReference>
<dbReference type="InterPro" id="IPR013783">
    <property type="entry name" value="Ig-like_fold"/>
</dbReference>
<evidence type="ECO:0000313" key="5">
    <source>
        <dbReference type="Proteomes" id="UP000190166"/>
    </source>
</evidence>
<dbReference type="AlphaFoldDB" id="A0A1T5N3Q0"/>
<dbReference type="InterPro" id="IPR050955">
    <property type="entry name" value="Plant_Biomass_Hydrol_Est"/>
</dbReference>
<dbReference type="Gene3D" id="2.60.40.10">
    <property type="entry name" value="Immunoglobulins"/>
    <property type="match status" value="1"/>
</dbReference>
<evidence type="ECO:0000313" key="4">
    <source>
        <dbReference type="EMBL" id="SKC95096.1"/>
    </source>
</evidence>
<evidence type="ECO:0000256" key="2">
    <source>
        <dbReference type="ARBA" id="ARBA00022801"/>
    </source>
</evidence>
<keyword evidence="1 3" id="KW-0732">Signal</keyword>
<dbReference type="Proteomes" id="UP000190166">
    <property type="component" value="Unassembled WGS sequence"/>
</dbReference>
<accession>A0A1T5N3Q0</accession>
<reference evidence="4 5" key="1">
    <citation type="submission" date="2017-02" db="EMBL/GenBank/DDBJ databases">
        <authorList>
            <person name="Peterson S.W."/>
        </authorList>
    </citation>
    <scope>NUCLEOTIDE SEQUENCE [LARGE SCALE GENOMIC DNA]</scope>
    <source>
        <strain evidence="4 5">DSM 18108</strain>
    </source>
</reference>
<dbReference type="RefSeq" id="WP_143313460.1">
    <property type="nucleotide sequence ID" value="NZ_FUZZ01000001.1"/>
</dbReference>
<evidence type="ECO:0000256" key="1">
    <source>
        <dbReference type="ARBA" id="ARBA00022729"/>
    </source>
</evidence>
<keyword evidence="2" id="KW-0378">Hydrolase</keyword>
<feature type="signal peptide" evidence="3">
    <location>
        <begin position="1"/>
        <end position="26"/>
    </location>
</feature>
<name>A0A1T5N3Q0_9BACT</name>
<protein>
    <recommendedName>
        <fullName evidence="6">Lysophospholipase L1</fullName>
    </recommendedName>
</protein>
<dbReference type="Gene3D" id="3.40.50.1110">
    <property type="entry name" value="SGNH hydrolase"/>
    <property type="match status" value="1"/>
</dbReference>
<feature type="chain" id="PRO_5012391609" description="Lysophospholipase L1" evidence="3">
    <location>
        <begin position="27"/>
        <end position="1185"/>
    </location>
</feature>
<dbReference type="Pfam" id="PF22352">
    <property type="entry name" value="K319L-like_PKD"/>
    <property type="match status" value="1"/>
</dbReference>
<keyword evidence="5" id="KW-1185">Reference proteome</keyword>
<dbReference type="PANTHER" id="PTHR43037">
    <property type="entry name" value="UNNAMED PRODUCT-RELATED"/>
    <property type="match status" value="1"/>
</dbReference>